<organism evidence="2 3">
    <name type="scientific">Thiomicrorhabdus marina</name>
    <dbReference type="NCBI Taxonomy" id="2818442"/>
    <lineage>
        <taxon>Bacteria</taxon>
        <taxon>Pseudomonadati</taxon>
        <taxon>Pseudomonadota</taxon>
        <taxon>Gammaproteobacteria</taxon>
        <taxon>Thiotrichales</taxon>
        <taxon>Piscirickettsiaceae</taxon>
        <taxon>Thiomicrorhabdus</taxon>
    </lineage>
</organism>
<dbReference type="Proteomes" id="UP000664835">
    <property type="component" value="Unassembled WGS sequence"/>
</dbReference>
<evidence type="ECO:0008006" key="4">
    <source>
        <dbReference type="Google" id="ProtNLM"/>
    </source>
</evidence>
<evidence type="ECO:0000313" key="2">
    <source>
        <dbReference type="EMBL" id="MBO1927714.1"/>
    </source>
</evidence>
<evidence type="ECO:0000313" key="3">
    <source>
        <dbReference type="Proteomes" id="UP000664835"/>
    </source>
</evidence>
<evidence type="ECO:0000256" key="1">
    <source>
        <dbReference type="SAM" id="Phobius"/>
    </source>
</evidence>
<gene>
    <name evidence="2" type="ORF">J3998_09015</name>
</gene>
<keyword evidence="1" id="KW-0472">Membrane</keyword>
<feature type="transmembrane region" description="Helical" evidence="1">
    <location>
        <begin position="39"/>
        <end position="57"/>
    </location>
</feature>
<name>A0ABS3Q6Y9_9GAMM</name>
<keyword evidence="3" id="KW-1185">Reference proteome</keyword>
<comment type="caution">
    <text evidence="2">The sequence shown here is derived from an EMBL/GenBank/DDBJ whole genome shotgun (WGS) entry which is preliminary data.</text>
</comment>
<keyword evidence="1" id="KW-0812">Transmembrane</keyword>
<keyword evidence="1" id="KW-1133">Transmembrane helix</keyword>
<proteinExistence type="predicted"/>
<reference evidence="2 3" key="1">
    <citation type="submission" date="2021-03" db="EMBL/GenBank/DDBJ databases">
        <title>Thiomicrorhabdus sp.nov.,novel sulfur-oxidizing bacteria isolated from coastal sediment.</title>
        <authorList>
            <person name="Liu X."/>
        </authorList>
    </citation>
    <scope>NUCLEOTIDE SEQUENCE [LARGE SCALE GENOMIC DNA]</scope>
    <source>
        <strain evidence="2 3">6S2-11</strain>
    </source>
</reference>
<accession>A0ABS3Q6Y9</accession>
<dbReference type="RefSeq" id="WP_208150330.1">
    <property type="nucleotide sequence ID" value="NZ_JAGETV010000016.1"/>
</dbReference>
<sequence>MTFYAVLIVWGMAFGATLSVPLYFHSDINDWIEIGKTGLFTALTAMLASMVAAFFALKTINENKNQARLARTMELRSDFSRVDIEFQLYVQSLKNTVGSNGEACQFDEALKNIFEKEKELFEKLLKRIFGINEAIELLELNVYDRKIVDKIITDNILFQWEVYSYLFAYIYKDKTELPIYSFIENKGLSDDYQRYKFCAEQKKFYQ</sequence>
<protein>
    <recommendedName>
        <fullName evidence="4">DUF4760 domain-containing protein</fullName>
    </recommendedName>
</protein>
<dbReference type="EMBL" id="JAGETV010000016">
    <property type="protein sequence ID" value="MBO1927714.1"/>
    <property type="molecule type" value="Genomic_DNA"/>
</dbReference>